<name>A0A1G9TSL2_9SPHI</name>
<dbReference type="SUPFAM" id="SSF48208">
    <property type="entry name" value="Six-hairpin glycosidases"/>
    <property type="match status" value="1"/>
</dbReference>
<evidence type="ECO:0000313" key="4">
    <source>
        <dbReference type="Proteomes" id="UP000199226"/>
    </source>
</evidence>
<evidence type="ECO:0000256" key="1">
    <source>
        <dbReference type="ARBA" id="ARBA00008558"/>
    </source>
</evidence>
<organism evidence="3 4">
    <name type="scientific">Daejeonella rubra</name>
    <dbReference type="NCBI Taxonomy" id="990371"/>
    <lineage>
        <taxon>Bacteria</taxon>
        <taxon>Pseudomonadati</taxon>
        <taxon>Bacteroidota</taxon>
        <taxon>Sphingobacteriia</taxon>
        <taxon>Sphingobacteriales</taxon>
        <taxon>Sphingobacteriaceae</taxon>
        <taxon>Daejeonella</taxon>
    </lineage>
</organism>
<dbReference type="AlphaFoldDB" id="A0A1G9TSL2"/>
<dbReference type="InterPro" id="IPR012341">
    <property type="entry name" value="6hp_glycosidase-like_sf"/>
</dbReference>
<keyword evidence="4" id="KW-1185">Reference proteome</keyword>
<sequence>MQHKDFSRRDFIKRNSMAGLGLTAFGALSGFDAYSAESEKAEKESTRIKSIAGLTLQQLHDRYHDELFERFLPAMDSLCIDHQYGGFMCDVDIAERKLINTIKRVWNQGRGIWVYSFLYTNFERNPKYLEVAKKAIDFIMKLKPKDDNFFDGSYSREGNKISAPGDIYGNLFVAEGLAEYAKASGDKSWLKMAKEMIFECLARYDRPDYVYDISYVPGKPKMQGPRNLGHWMIFLSLSSQILTQGPDAEIEKLADRCIDAIMNRHVNEEFNILNEVRNRDFSLPKNEYTDFAVIGHGIETLAFVMAEAVRRKDAALFSRSEKAFRRHVEVASDKLYGGHFEVLFNANTYSWSPSKSAWCQQEVSIGALLSLEHTGQDWAEDCFNAGDAYMMEKMRCPEYAFWTFGGNRKVVNPSKTTIEHYHMPRYLMRNMLALQRIMQRNGKVSGLVS</sequence>
<dbReference type="GO" id="GO:0016853">
    <property type="term" value="F:isomerase activity"/>
    <property type="evidence" value="ECO:0007669"/>
    <property type="project" value="UniProtKB-KW"/>
</dbReference>
<dbReference type="InterPro" id="IPR006311">
    <property type="entry name" value="TAT_signal"/>
</dbReference>
<evidence type="ECO:0000256" key="2">
    <source>
        <dbReference type="ARBA" id="ARBA00023235"/>
    </source>
</evidence>
<dbReference type="EMBL" id="FNHH01000014">
    <property type="protein sequence ID" value="SDM50697.1"/>
    <property type="molecule type" value="Genomic_DNA"/>
</dbReference>
<protein>
    <submittedName>
        <fullName evidence="3">Mannose or cellobiose epimerase, N-acyl-D-glucosamine 2-epimerase family</fullName>
    </submittedName>
</protein>
<accession>A0A1G9TSL2</accession>
<dbReference type="PANTHER" id="PTHR15108">
    <property type="entry name" value="N-ACYLGLUCOSAMINE-2-EPIMERASE"/>
    <property type="match status" value="1"/>
</dbReference>
<dbReference type="STRING" id="990371.SAMN05421813_11417"/>
<gene>
    <name evidence="3" type="ORF">SAMN05421813_11417</name>
</gene>
<proteinExistence type="inferred from homology"/>
<dbReference type="RefSeq" id="WP_176767672.1">
    <property type="nucleotide sequence ID" value="NZ_FNHH01000014.1"/>
</dbReference>
<dbReference type="Pfam" id="PF07221">
    <property type="entry name" value="GlcNAc_2-epim"/>
    <property type="match status" value="1"/>
</dbReference>
<dbReference type="PROSITE" id="PS51318">
    <property type="entry name" value="TAT"/>
    <property type="match status" value="1"/>
</dbReference>
<dbReference type="InterPro" id="IPR010819">
    <property type="entry name" value="AGE/CE"/>
</dbReference>
<reference evidence="4" key="1">
    <citation type="submission" date="2016-10" db="EMBL/GenBank/DDBJ databases">
        <authorList>
            <person name="Varghese N."/>
            <person name="Submissions S."/>
        </authorList>
    </citation>
    <scope>NUCLEOTIDE SEQUENCE [LARGE SCALE GENOMIC DNA]</scope>
    <source>
        <strain evidence="4">DSM 24536</strain>
    </source>
</reference>
<dbReference type="GO" id="GO:0005975">
    <property type="term" value="P:carbohydrate metabolic process"/>
    <property type="evidence" value="ECO:0007669"/>
    <property type="project" value="InterPro"/>
</dbReference>
<dbReference type="InterPro" id="IPR008928">
    <property type="entry name" value="6-hairpin_glycosidase_sf"/>
</dbReference>
<comment type="similarity">
    <text evidence="1">Belongs to the N-acylglucosamine 2-epimerase family.</text>
</comment>
<dbReference type="Gene3D" id="1.50.10.10">
    <property type="match status" value="1"/>
</dbReference>
<dbReference type="Proteomes" id="UP000199226">
    <property type="component" value="Unassembled WGS sequence"/>
</dbReference>
<keyword evidence="2" id="KW-0413">Isomerase</keyword>
<evidence type="ECO:0000313" key="3">
    <source>
        <dbReference type="EMBL" id="SDM50697.1"/>
    </source>
</evidence>